<dbReference type="InterPro" id="IPR037523">
    <property type="entry name" value="VOC_core"/>
</dbReference>
<comment type="caution">
    <text evidence="3">The sequence shown here is derived from an EMBL/GenBank/DDBJ whole genome shotgun (WGS) entry which is preliminary data.</text>
</comment>
<reference evidence="3" key="2">
    <citation type="journal article" date="2023" name="IMA Fungus">
        <title>Comparative genomic study of the Penicillium genus elucidates a diverse pangenome and 15 lateral gene transfer events.</title>
        <authorList>
            <person name="Petersen C."/>
            <person name="Sorensen T."/>
            <person name="Nielsen M.R."/>
            <person name="Sondergaard T.E."/>
            <person name="Sorensen J.L."/>
            <person name="Fitzpatrick D.A."/>
            <person name="Frisvad J.C."/>
            <person name="Nielsen K.L."/>
        </authorList>
    </citation>
    <scope>NUCLEOTIDE SEQUENCE</scope>
    <source>
        <strain evidence="3">IBT 35673</strain>
    </source>
</reference>
<feature type="region of interest" description="Disordered" evidence="1">
    <location>
        <begin position="1"/>
        <end position="29"/>
    </location>
</feature>
<sequence>MTNNFHSVPAQEEGVFNAAPPLNPPPNPATRDYKLNHLAIRIRNPARSLHFYVDLLGMRIVFTMNAGPFTIYYLGHPPAEARTEEDISNWAKKTSEIPIMTKTAGLLELYHTHGAESGGISTGNEPPSLGFSHLGFTVPDVRAAVERLRNGGVSILKDVGVCSRDTVPLSEWEAERGIGKGEIHENYAWFFEKFAMVADPVSFPRLVSGTNANGKGWIYGGVDSPEYLIEALISLSKDSKVSCTIGRAVICTRQKPTADV</sequence>
<reference evidence="3" key="1">
    <citation type="submission" date="2022-12" db="EMBL/GenBank/DDBJ databases">
        <authorList>
            <person name="Petersen C."/>
        </authorList>
    </citation>
    <scope>NUCLEOTIDE SEQUENCE</scope>
    <source>
        <strain evidence="3">IBT 35673</strain>
    </source>
</reference>
<dbReference type="SUPFAM" id="SSF54593">
    <property type="entry name" value="Glyoxalase/Bleomycin resistance protein/Dihydroxybiphenyl dioxygenase"/>
    <property type="match status" value="1"/>
</dbReference>
<dbReference type="InterPro" id="IPR029068">
    <property type="entry name" value="Glyas_Bleomycin-R_OHBP_Dase"/>
</dbReference>
<evidence type="ECO:0000256" key="1">
    <source>
        <dbReference type="SAM" id="MobiDB-lite"/>
    </source>
</evidence>
<evidence type="ECO:0000259" key="2">
    <source>
        <dbReference type="PROSITE" id="PS51819"/>
    </source>
</evidence>
<dbReference type="AlphaFoldDB" id="A0A9W9QD72"/>
<evidence type="ECO:0000313" key="4">
    <source>
        <dbReference type="Proteomes" id="UP001147695"/>
    </source>
</evidence>
<dbReference type="EMBL" id="JAPZBQ010000005">
    <property type="protein sequence ID" value="KAJ5329888.1"/>
    <property type="molecule type" value="Genomic_DNA"/>
</dbReference>
<dbReference type="PANTHER" id="PTHR10374:SF19">
    <property type="entry name" value="LYASE (GLO1), PUTATIVE (AFU_ORTHOLOGUE AFUA_2G13550)-RELATED"/>
    <property type="match status" value="1"/>
</dbReference>
<dbReference type="Pfam" id="PF00903">
    <property type="entry name" value="Glyoxalase"/>
    <property type="match status" value="1"/>
</dbReference>
<feature type="domain" description="VOC" evidence="2">
    <location>
        <begin position="34"/>
        <end position="193"/>
    </location>
</feature>
<protein>
    <recommendedName>
        <fullName evidence="2">VOC domain-containing protein</fullName>
    </recommendedName>
</protein>
<proteinExistence type="predicted"/>
<dbReference type="Gene3D" id="3.10.180.10">
    <property type="entry name" value="2,3-Dihydroxybiphenyl 1,2-Dioxygenase, domain 1"/>
    <property type="match status" value="1"/>
</dbReference>
<dbReference type="PROSITE" id="PS51819">
    <property type="entry name" value="VOC"/>
    <property type="match status" value="1"/>
</dbReference>
<gene>
    <name evidence="3" type="ORF">N7452_010278</name>
</gene>
<accession>A0A9W9QD72</accession>
<name>A0A9W9QD72_PENBR</name>
<dbReference type="InterPro" id="IPR004360">
    <property type="entry name" value="Glyas_Fos-R_dOase_dom"/>
</dbReference>
<evidence type="ECO:0000313" key="3">
    <source>
        <dbReference type="EMBL" id="KAJ5329888.1"/>
    </source>
</evidence>
<dbReference type="Proteomes" id="UP001147695">
    <property type="component" value="Unassembled WGS sequence"/>
</dbReference>
<organism evidence="3 4">
    <name type="scientific">Penicillium brevicompactum</name>
    <dbReference type="NCBI Taxonomy" id="5074"/>
    <lineage>
        <taxon>Eukaryota</taxon>
        <taxon>Fungi</taxon>
        <taxon>Dikarya</taxon>
        <taxon>Ascomycota</taxon>
        <taxon>Pezizomycotina</taxon>
        <taxon>Eurotiomycetes</taxon>
        <taxon>Eurotiomycetidae</taxon>
        <taxon>Eurotiales</taxon>
        <taxon>Aspergillaceae</taxon>
        <taxon>Penicillium</taxon>
    </lineage>
</organism>
<dbReference type="PANTHER" id="PTHR10374">
    <property type="entry name" value="LACTOYLGLUTATHIONE LYASE GLYOXALASE I"/>
    <property type="match status" value="1"/>
</dbReference>